<gene>
    <name evidence="1" type="ORF">I41_36660</name>
</gene>
<accession>A0A517U1G7</accession>
<dbReference type="EMBL" id="CP036339">
    <property type="protein sequence ID" value="QDT74469.1"/>
    <property type="molecule type" value="Genomic_DNA"/>
</dbReference>
<dbReference type="KEGG" id="llh:I41_36660"/>
<sequence>MAIPSPQYDRPRARIRFLRPHWARVEAPAGDMLKSCPPITNDAGPLTFSSASRAGLVEFRRGGAILPGGLVDAAACALNAMGYEVDVAPVRWMHYESSPPLPAGTFDEDELQATYAATIENRGRALVIAASLEQQARLLAVICRRFTAREIVAVVANTDEAELLAATMRPLTDRVVSCGMLYDEAGRNELHILSTRSFALPPLCDVVVAMGTKAACSSRVQDLTARYRNCMRFAIVEPSVTTLRPWDRLLGEAMWGPCLLDLTKRSPWPSTVHAALLPAPAYPATRSHCPYEKKLQLLWKNLDRNRQLAATAAALQRREQHCLQAAGIDRLDDVAKPADPASPTLRVAVVVESSLHGRQLQTWLPSWRLVADVAAAGPLGIEAEAHIVTLPVAAAVGLIADVVIYAAGSGDVWIPACGSGGVAGSRMQLVVDMADDGDVELAAEVHRRTRDYAARGWTVHASGGRHQPALSACRPLN</sequence>
<dbReference type="AlphaFoldDB" id="A0A517U1G7"/>
<name>A0A517U1G7_9BACT</name>
<dbReference type="Proteomes" id="UP000317909">
    <property type="component" value="Chromosome"/>
</dbReference>
<evidence type="ECO:0000313" key="2">
    <source>
        <dbReference type="Proteomes" id="UP000317909"/>
    </source>
</evidence>
<keyword evidence="2" id="KW-1185">Reference proteome</keyword>
<reference evidence="1 2" key="1">
    <citation type="submission" date="2019-02" db="EMBL/GenBank/DDBJ databases">
        <title>Deep-cultivation of Planctomycetes and their phenomic and genomic characterization uncovers novel biology.</title>
        <authorList>
            <person name="Wiegand S."/>
            <person name="Jogler M."/>
            <person name="Boedeker C."/>
            <person name="Pinto D."/>
            <person name="Vollmers J."/>
            <person name="Rivas-Marin E."/>
            <person name="Kohn T."/>
            <person name="Peeters S.H."/>
            <person name="Heuer A."/>
            <person name="Rast P."/>
            <person name="Oberbeckmann S."/>
            <person name="Bunk B."/>
            <person name="Jeske O."/>
            <person name="Meyerdierks A."/>
            <person name="Storesund J.E."/>
            <person name="Kallscheuer N."/>
            <person name="Luecker S."/>
            <person name="Lage O.M."/>
            <person name="Pohl T."/>
            <person name="Merkel B.J."/>
            <person name="Hornburger P."/>
            <person name="Mueller R.-W."/>
            <person name="Bruemmer F."/>
            <person name="Labrenz M."/>
            <person name="Spormann A.M."/>
            <person name="Op den Camp H."/>
            <person name="Overmann J."/>
            <person name="Amann R."/>
            <person name="Jetten M.S.M."/>
            <person name="Mascher T."/>
            <person name="Medema M.H."/>
            <person name="Devos D.P."/>
            <person name="Kaster A.-K."/>
            <person name="Ovreas L."/>
            <person name="Rohde M."/>
            <person name="Galperin M.Y."/>
            <person name="Jogler C."/>
        </authorList>
    </citation>
    <scope>NUCLEOTIDE SEQUENCE [LARGE SCALE GENOMIC DNA]</scope>
    <source>
        <strain evidence="1 2">I41</strain>
    </source>
</reference>
<evidence type="ECO:0000313" key="1">
    <source>
        <dbReference type="EMBL" id="QDT74469.1"/>
    </source>
</evidence>
<organism evidence="1 2">
    <name type="scientific">Lacipirellula limnantheis</name>
    <dbReference type="NCBI Taxonomy" id="2528024"/>
    <lineage>
        <taxon>Bacteria</taxon>
        <taxon>Pseudomonadati</taxon>
        <taxon>Planctomycetota</taxon>
        <taxon>Planctomycetia</taxon>
        <taxon>Pirellulales</taxon>
        <taxon>Lacipirellulaceae</taxon>
        <taxon>Lacipirellula</taxon>
    </lineage>
</organism>
<proteinExistence type="predicted"/>
<protein>
    <submittedName>
        <fullName evidence="1">Uncharacterized protein</fullName>
    </submittedName>
</protein>